<dbReference type="GO" id="GO:0005576">
    <property type="term" value="C:extracellular region"/>
    <property type="evidence" value="ECO:0007669"/>
    <property type="project" value="UniProtKB-SubCell"/>
</dbReference>
<keyword evidence="10 13" id="KW-0326">Glycosidase</keyword>
<name>A0AAD4EX35_9PEZI</name>
<dbReference type="AlphaFoldDB" id="A0AAD4EX35"/>
<evidence type="ECO:0000256" key="4">
    <source>
        <dbReference type="ARBA" id="ARBA00007495"/>
    </source>
</evidence>
<feature type="signal peptide" evidence="14">
    <location>
        <begin position="1"/>
        <end position="18"/>
    </location>
</feature>
<evidence type="ECO:0000256" key="8">
    <source>
        <dbReference type="ARBA" id="ARBA00022801"/>
    </source>
</evidence>
<evidence type="ECO:0000256" key="5">
    <source>
        <dbReference type="ARBA" id="ARBA00022525"/>
    </source>
</evidence>
<evidence type="ECO:0000259" key="15">
    <source>
        <dbReference type="PROSITE" id="PS51164"/>
    </source>
</evidence>
<dbReference type="EC" id="3.2.1.8" evidence="13"/>
<comment type="caution">
    <text evidence="17">The sequence shown here is derived from an EMBL/GenBank/DDBJ whole genome shotgun (WGS) entry which is preliminary data.</text>
</comment>
<dbReference type="InterPro" id="IPR031158">
    <property type="entry name" value="GH10_AS"/>
</dbReference>
<dbReference type="SMART" id="SM00236">
    <property type="entry name" value="fCBD"/>
    <property type="match status" value="1"/>
</dbReference>
<proteinExistence type="inferred from homology"/>
<comment type="similarity">
    <text evidence="4 13">Belongs to the glycosyl hydrolase 10 (cellulase F) family.</text>
</comment>
<keyword evidence="8 13" id="KW-0378">Hydrolase</keyword>
<evidence type="ECO:0000313" key="17">
    <source>
        <dbReference type="EMBL" id="KAG7287212.1"/>
    </source>
</evidence>
<protein>
    <recommendedName>
        <fullName evidence="13">Beta-xylanase</fullName>
        <ecNumber evidence="13">3.2.1.8</ecNumber>
    </recommendedName>
</protein>
<dbReference type="GO" id="GO:0031176">
    <property type="term" value="F:endo-1,4-beta-xylanase activity"/>
    <property type="evidence" value="ECO:0007669"/>
    <property type="project" value="UniProtKB-EC"/>
</dbReference>
<evidence type="ECO:0000259" key="16">
    <source>
        <dbReference type="PROSITE" id="PS51760"/>
    </source>
</evidence>
<gene>
    <name evidence="17" type="primary">XYN1_1</name>
    <name evidence="17" type="ORF">NEMBOFW57_006718</name>
</gene>
<reference evidence="17" key="1">
    <citation type="submission" date="2023-02" db="EMBL/GenBank/DDBJ databases">
        <authorList>
            <person name="Palmer J.M."/>
        </authorList>
    </citation>
    <scope>NUCLEOTIDE SEQUENCE</scope>
    <source>
        <strain evidence="17">FW57</strain>
    </source>
</reference>
<evidence type="ECO:0000256" key="2">
    <source>
        <dbReference type="ARBA" id="ARBA00004613"/>
    </source>
</evidence>
<dbReference type="InterPro" id="IPR001000">
    <property type="entry name" value="GH10_dom"/>
</dbReference>
<dbReference type="PROSITE" id="PS00562">
    <property type="entry name" value="CBM1_1"/>
    <property type="match status" value="1"/>
</dbReference>
<comment type="pathway">
    <text evidence="3">Glycan degradation; xylan degradation.</text>
</comment>
<dbReference type="Proteomes" id="UP001197093">
    <property type="component" value="Unassembled WGS sequence"/>
</dbReference>
<dbReference type="PROSITE" id="PS51164">
    <property type="entry name" value="CBM1_2"/>
    <property type="match status" value="1"/>
</dbReference>
<dbReference type="GO" id="GO:0045493">
    <property type="term" value="P:xylan catabolic process"/>
    <property type="evidence" value="ECO:0007669"/>
    <property type="project" value="UniProtKB-KW"/>
</dbReference>
<dbReference type="PRINTS" id="PR00134">
    <property type="entry name" value="GLHYDRLASE10"/>
</dbReference>
<feature type="active site" description="Nucleophile" evidence="12">
    <location>
        <position position="257"/>
    </location>
</feature>
<dbReference type="PANTHER" id="PTHR31490:SF35">
    <property type="entry name" value="ENDO-1,4-BETA-XYLANASE"/>
    <property type="match status" value="1"/>
</dbReference>
<evidence type="ECO:0000256" key="9">
    <source>
        <dbReference type="ARBA" id="ARBA00023277"/>
    </source>
</evidence>
<accession>A0AAD4EX35</accession>
<evidence type="ECO:0000256" key="1">
    <source>
        <dbReference type="ARBA" id="ARBA00000681"/>
    </source>
</evidence>
<dbReference type="SUPFAM" id="SSF57180">
    <property type="entry name" value="Cellulose-binding domain"/>
    <property type="match status" value="1"/>
</dbReference>
<evidence type="ECO:0000256" key="14">
    <source>
        <dbReference type="SAM" id="SignalP"/>
    </source>
</evidence>
<dbReference type="Pfam" id="PF00734">
    <property type="entry name" value="CBM_1"/>
    <property type="match status" value="1"/>
</dbReference>
<feature type="domain" description="CBM1" evidence="15">
    <location>
        <begin position="386"/>
        <end position="421"/>
    </location>
</feature>
<evidence type="ECO:0000256" key="11">
    <source>
        <dbReference type="ARBA" id="ARBA00023326"/>
    </source>
</evidence>
<keyword evidence="5" id="KW-0964">Secreted</keyword>
<evidence type="ECO:0000313" key="18">
    <source>
        <dbReference type="Proteomes" id="UP001197093"/>
    </source>
</evidence>
<dbReference type="EMBL" id="JAHCVI010000003">
    <property type="protein sequence ID" value="KAG7287212.1"/>
    <property type="molecule type" value="Genomic_DNA"/>
</dbReference>
<keyword evidence="18" id="KW-1185">Reference proteome</keyword>
<keyword evidence="11 13" id="KW-0624">Polysaccharide degradation</keyword>
<feature type="domain" description="GH10" evidence="16">
    <location>
        <begin position="38"/>
        <end position="336"/>
    </location>
</feature>
<dbReference type="Pfam" id="PF00331">
    <property type="entry name" value="Glyco_hydro_10"/>
    <property type="match status" value="1"/>
</dbReference>
<keyword evidence="6" id="KW-0858">Xylan degradation</keyword>
<dbReference type="PROSITE" id="PS51760">
    <property type="entry name" value="GH10_2"/>
    <property type="match status" value="1"/>
</dbReference>
<dbReference type="InterPro" id="IPR000254">
    <property type="entry name" value="CBD"/>
</dbReference>
<keyword evidence="7 14" id="KW-0732">Signal</keyword>
<evidence type="ECO:0000256" key="3">
    <source>
        <dbReference type="ARBA" id="ARBA00004851"/>
    </source>
</evidence>
<dbReference type="InterPro" id="IPR044846">
    <property type="entry name" value="GH10"/>
</dbReference>
<comment type="catalytic activity">
    <reaction evidence="1 13">
        <text>Endohydrolysis of (1-&gt;4)-beta-D-xylosidic linkages in xylans.</text>
        <dbReference type="EC" id="3.2.1.8"/>
    </reaction>
</comment>
<sequence>MHSKTLLASLLAPAAVSAVLNDLAVRAGLKYFGTALGESAVSSDATYASIVSDNTEFGQLVPENGMKWESTERTQGVFTFASGDISANQAKKNGQGLRCHTLVWHSQLPSWVSSATWTVDALTAVMEAHITNVMGHYKGQCYSWDVVNEAVGDDGNWRSSVFLTTFNGTDYIPLAFNLAKAADPDTKLYFNDYNLEYNGAKTDRAVELVKLVQAAGAPIDGVGFQGHLIVGSTPGRSSIATALQRFTALGVEVAFTELDIRHGSLPAPASAYVTQGDDYANVVGGCLDTPNCIGVTVWGFTDKYSWIPGTFSGQGDALLYDADFNRKAAWTSVSSVLAAKATPAPASTTSSAPGCGSTFATVTVTVTATVSASQDPTTSTSSAPAATQSHYGQCGGIGYTGPSNCGSYTCKVQNDWYSQCL</sequence>
<dbReference type="SMART" id="SM00633">
    <property type="entry name" value="Glyco_10"/>
    <property type="match status" value="1"/>
</dbReference>
<feature type="chain" id="PRO_5042018031" description="Beta-xylanase" evidence="14">
    <location>
        <begin position="19"/>
        <end position="421"/>
    </location>
</feature>
<dbReference type="InterPro" id="IPR035971">
    <property type="entry name" value="CBD_sf"/>
</dbReference>
<dbReference type="GO" id="GO:0030248">
    <property type="term" value="F:cellulose binding"/>
    <property type="evidence" value="ECO:0007669"/>
    <property type="project" value="InterPro"/>
</dbReference>
<evidence type="ECO:0000256" key="6">
    <source>
        <dbReference type="ARBA" id="ARBA00022651"/>
    </source>
</evidence>
<evidence type="ECO:0000256" key="10">
    <source>
        <dbReference type="ARBA" id="ARBA00023295"/>
    </source>
</evidence>
<evidence type="ECO:0000256" key="12">
    <source>
        <dbReference type="PROSITE-ProRule" id="PRU10061"/>
    </source>
</evidence>
<dbReference type="PANTHER" id="PTHR31490">
    <property type="entry name" value="GLYCOSYL HYDROLASE"/>
    <property type="match status" value="1"/>
</dbReference>
<comment type="subcellular location">
    <subcellularLocation>
        <location evidence="2">Secreted</location>
    </subcellularLocation>
</comment>
<dbReference type="InterPro" id="IPR017853">
    <property type="entry name" value="GH"/>
</dbReference>
<keyword evidence="9 13" id="KW-0119">Carbohydrate metabolism</keyword>
<dbReference type="Gene3D" id="3.20.20.80">
    <property type="entry name" value="Glycosidases"/>
    <property type="match status" value="1"/>
</dbReference>
<dbReference type="PROSITE" id="PS00591">
    <property type="entry name" value="GH10_1"/>
    <property type="match status" value="1"/>
</dbReference>
<evidence type="ECO:0000256" key="13">
    <source>
        <dbReference type="RuleBase" id="RU361174"/>
    </source>
</evidence>
<organism evidence="17 18">
    <name type="scientific">Staphylotrichum longicolle</name>
    <dbReference type="NCBI Taxonomy" id="669026"/>
    <lineage>
        <taxon>Eukaryota</taxon>
        <taxon>Fungi</taxon>
        <taxon>Dikarya</taxon>
        <taxon>Ascomycota</taxon>
        <taxon>Pezizomycotina</taxon>
        <taxon>Sordariomycetes</taxon>
        <taxon>Sordariomycetidae</taxon>
        <taxon>Sordariales</taxon>
        <taxon>Chaetomiaceae</taxon>
        <taxon>Staphylotrichum</taxon>
    </lineage>
</organism>
<evidence type="ECO:0000256" key="7">
    <source>
        <dbReference type="ARBA" id="ARBA00022729"/>
    </source>
</evidence>
<dbReference type="SUPFAM" id="SSF51445">
    <property type="entry name" value="(Trans)glycosidases"/>
    <property type="match status" value="1"/>
</dbReference>